<dbReference type="AlphaFoldDB" id="A0A9N8E0U8"/>
<evidence type="ECO:0000313" key="2">
    <source>
        <dbReference type="Proteomes" id="UP001153069"/>
    </source>
</evidence>
<name>A0A9N8E0U8_9STRA</name>
<dbReference type="EMBL" id="CAICTM010000394">
    <property type="protein sequence ID" value="CAB9509584.1"/>
    <property type="molecule type" value="Genomic_DNA"/>
</dbReference>
<dbReference type="Proteomes" id="UP001153069">
    <property type="component" value="Unassembled WGS sequence"/>
</dbReference>
<keyword evidence="2" id="KW-1185">Reference proteome</keyword>
<organism evidence="1 2">
    <name type="scientific">Seminavis robusta</name>
    <dbReference type="NCBI Taxonomy" id="568900"/>
    <lineage>
        <taxon>Eukaryota</taxon>
        <taxon>Sar</taxon>
        <taxon>Stramenopiles</taxon>
        <taxon>Ochrophyta</taxon>
        <taxon>Bacillariophyta</taxon>
        <taxon>Bacillariophyceae</taxon>
        <taxon>Bacillariophycidae</taxon>
        <taxon>Naviculales</taxon>
        <taxon>Naviculaceae</taxon>
        <taxon>Seminavis</taxon>
    </lineage>
</organism>
<comment type="caution">
    <text evidence="1">The sequence shown here is derived from an EMBL/GenBank/DDBJ whole genome shotgun (WGS) entry which is preliminary data.</text>
</comment>
<accession>A0A9N8E0U8</accession>
<reference evidence="1" key="1">
    <citation type="submission" date="2020-06" db="EMBL/GenBank/DDBJ databases">
        <authorList>
            <consortium name="Plant Systems Biology data submission"/>
        </authorList>
    </citation>
    <scope>NUCLEOTIDE SEQUENCE</scope>
    <source>
        <strain evidence="1">D6</strain>
    </source>
</reference>
<proteinExistence type="predicted"/>
<evidence type="ECO:0000313" key="1">
    <source>
        <dbReference type="EMBL" id="CAB9509584.1"/>
    </source>
</evidence>
<protein>
    <submittedName>
        <fullName evidence="1">Uncharacterized protein</fullName>
    </submittedName>
</protein>
<gene>
    <name evidence="1" type="ORF">SEMRO_395_G134170.1</name>
</gene>
<sequence length="141" mass="16864">MLKRTFLLPPAEDGTRVKAKILERVKYHKEKVQQHPDMIKFKFRVNDEYEEIVAYNDIVDYIEKDQTWDATWKFRKRSWDPPRFPSNHLTRNDTRVHGSTYKLNGKPEKDNLGASYHPKTRWEYMSLIQSTGAIYVKSPVY</sequence>